<proteinExistence type="predicted"/>
<feature type="chain" id="PRO_5005189882" description="EGF-like domain-containing protein" evidence="10">
    <location>
        <begin position="32"/>
        <end position="1429"/>
    </location>
</feature>
<dbReference type="GO" id="GO:0008305">
    <property type="term" value="C:integrin complex"/>
    <property type="evidence" value="ECO:0007669"/>
    <property type="project" value="InterPro"/>
</dbReference>
<dbReference type="PROSITE" id="PS00010">
    <property type="entry name" value="ASX_HYDROXYL"/>
    <property type="match status" value="1"/>
</dbReference>
<dbReference type="InterPro" id="IPR013517">
    <property type="entry name" value="FG-GAP"/>
</dbReference>
<accession>A0A0G4FWQ7</accession>
<dbReference type="SUPFAM" id="SSF69318">
    <property type="entry name" value="Integrin alpha N-terminal domain"/>
    <property type="match status" value="2"/>
</dbReference>
<dbReference type="InterPro" id="IPR018097">
    <property type="entry name" value="EGF_Ca-bd_CS"/>
</dbReference>
<dbReference type="Gene3D" id="2.130.10.130">
    <property type="entry name" value="Integrin alpha, N-terminal"/>
    <property type="match status" value="3"/>
</dbReference>
<evidence type="ECO:0000313" key="12">
    <source>
        <dbReference type="EMBL" id="CEM19576.1"/>
    </source>
</evidence>
<dbReference type="InterPro" id="IPR013519">
    <property type="entry name" value="Int_alpha_beta-p"/>
</dbReference>
<dbReference type="InterPro" id="IPR028994">
    <property type="entry name" value="Integrin_alpha_N"/>
</dbReference>
<dbReference type="SMART" id="SM00191">
    <property type="entry name" value="Int_alpha"/>
    <property type="match status" value="6"/>
</dbReference>
<feature type="compositionally biased region" description="Basic and acidic residues" evidence="9">
    <location>
        <begin position="1341"/>
        <end position="1369"/>
    </location>
</feature>
<sequence>MRRRFGLLELGYSVKRLLLLILLAGVATVDSSVPSPSRRLWTYSFEAGSYLDGTNGFVVEGTSSDDQLGFHGAVIGDFNGDGTNDFIVGAPKAQNTARGEAYIIFGSASVGASGKFTVGSIDGSNGFVFQGDADNEAEGSGDQLGWAVAGAGDINGDGIDDLIVGADKAQNTGKAYVLFGSSSGFAATIDASSLGGSNGFVVTGDANQHERVGASVAGLGDVNGDGIGDLIIGAPDTDHSPNQNAGTAQVLYGRNTWQASYQISTLTVADGFRLTGMETDQRLGQCVAGAGDVNGDGVSNILVGAPFTDGTAGTDSNVGLLVVVYGKGAGSVGSFVNMDTSFFSASPSSGFLIEGEITNGNFGEHASGAGDVNNDGIGDFIVGETHETSTGNAYVIFGSSSQQTSPVKISTLSGERLGFTLSGLANGNQLGHFVGGGRDVNGDGISDVLVGEPFATTELIDECTRGTHNCDSNAACTDTSSSFSCACNDGYTGSGVLCTAEAGECTGTTACLDTALCLSYAECENRITGDTCTCKNYDECALNTHTCPSGATCTDTLGAFECAFPEDTTEASLESQDETVEDEGESRNVLTMQALGNMMTSTLAESSSPSFSRSDVVGKAKGLSVRVEKTLAAVVSEGRTLTESELRAVTEVLNEAANGLSTVLGSTDASRDQTENTEQTSSVAGTVSTIATTLSTSVSQSEFSPKSRASKDTLTSQLSVLSGLQVTLDRAASGASLSPGNEGRLDSGTLQTRRGAMHTAAEAVVETATAVIGSRILQVAGSGGTGSASFSPSGSFRVSASVLSSSPTAVADSGEINAAVGSISVYIGGEGLPTEVRERLRDLESTHPCADSSKAFLGLVGVEWEGNVRSYAGGESEIDASSDLRLMWCGSEVGDHLFQDSEISVSIGGLGEGQGGGGRRRLSGERSASGGCAPFDDKGTQWSAACQVNGANSCECNGVGRRLMRTTYGKLGAKLQGVILSADFSSLWKFHKAREGASSDNVALWLVGVLFIGFVGHILTAVWRDWKDPVGSLRRREEVYLSNKPVLASAWAGGSKKAFKLSIWSLRAKFWVGLLKRFAKDGGGGPSSPFQHLFSSDCAYPLDFPEKGDEMRRERAASRDLGDTLDLKNLSFRQTSVVSLLIEDSQKLVAQGVKGIAGSRKRKEETSQVGHFQEAVVVSPDCCLIEDRFLSFAARWTHRPRMNPIWDPRPPPLLPVSLRASLSSRWKRDYLVYPFGKKREDWAIVSAARFLITSGLFRRRLEVLALRQLQRWQKLAWVVRGWRARRRLKRNLVLKEDSQRSGTRRESQEDDKEGAGREARVKREGEGGAVRVPQKNLVAQSEDKEGGTGKKGGVEEKGREGVDDGKGEEATLPQMEETKGKKRTYSVVLRGFLLPWPAGVPKLRSKEWKEQADYDTCQLRAAEAEEQQD</sequence>
<dbReference type="PANTHER" id="PTHR23221:SF7">
    <property type="entry name" value="PHOSPHATIDYLINOSITOL-GLYCAN-SPECIFIC PHOSPHOLIPASE D"/>
    <property type="match status" value="1"/>
</dbReference>
<evidence type="ECO:0000259" key="11">
    <source>
        <dbReference type="PROSITE" id="PS50026"/>
    </source>
</evidence>
<dbReference type="Pfam" id="PF01839">
    <property type="entry name" value="FG-GAP"/>
    <property type="match status" value="3"/>
</dbReference>
<dbReference type="InterPro" id="IPR000742">
    <property type="entry name" value="EGF"/>
</dbReference>
<evidence type="ECO:0000256" key="6">
    <source>
        <dbReference type="ARBA" id="ARBA00023180"/>
    </source>
</evidence>
<dbReference type="EMBL" id="CDMZ01000691">
    <property type="protein sequence ID" value="CEM19576.1"/>
    <property type="molecule type" value="Genomic_DNA"/>
</dbReference>
<dbReference type="FunFam" id="2.10.25.10:FF:000038">
    <property type="entry name" value="Fibrillin 2"/>
    <property type="match status" value="1"/>
</dbReference>
<keyword evidence="3" id="KW-0677">Repeat</keyword>
<feature type="repeat" description="FG-GAP" evidence="8">
    <location>
        <begin position="54"/>
        <end position="113"/>
    </location>
</feature>
<gene>
    <name evidence="12" type="ORF">Cvel_19131</name>
</gene>
<protein>
    <recommendedName>
        <fullName evidence="11">EGF-like domain-containing protein</fullName>
    </recommendedName>
</protein>
<reference evidence="12" key="1">
    <citation type="submission" date="2014-11" db="EMBL/GenBank/DDBJ databases">
        <authorList>
            <person name="Otto D Thomas"/>
            <person name="Naeem Raeece"/>
        </authorList>
    </citation>
    <scope>NUCLEOTIDE SEQUENCE</scope>
</reference>
<dbReference type="GO" id="GO:0016787">
    <property type="term" value="F:hydrolase activity"/>
    <property type="evidence" value="ECO:0007669"/>
    <property type="project" value="UniProtKB-KW"/>
</dbReference>
<feature type="repeat" description="FG-GAP" evidence="8">
    <location>
        <begin position="198"/>
        <end position="260"/>
    </location>
</feature>
<dbReference type="PROSITE" id="PS51470">
    <property type="entry name" value="FG_GAP"/>
    <property type="match status" value="4"/>
</dbReference>
<feature type="repeat" description="FG-GAP" evidence="8">
    <location>
        <begin position="269"/>
        <end position="333"/>
    </location>
</feature>
<feature type="signal peptide" evidence="10">
    <location>
        <begin position="1"/>
        <end position="31"/>
    </location>
</feature>
<keyword evidence="6" id="KW-0325">Glycoprotein</keyword>
<dbReference type="PRINTS" id="PR01185">
    <property type="entry name" value="INTEGRINA"/>
</dbReference>
<dbReference type="SMART" id="SM00179">
    <property type="entry name" value="EGF_CA"/>
    <property type="match status" value="2"/>
</dbReference>
<comment type="caution">
    <text evidence="7">Lacks conserved residue(s) required for the propagation of feature annotation.</text>
</comment>
<keyword evidence="1 7" id="KW-0245">EGF-like domain</keyword>
<dbReference type="PROSITE" id="PS01186">
    <property type="entry name" value="EGF_2"/>
    <property type="match status" value="1"/>
</dbReference>
<evidence type="ECO:0000256" key="8">
    <source>
        <dbReference type="PROSITE-ProRule" id="PRU00803"/>
    </source>
</evidence>
<dbReference type="VEuPathDB" id="CryptoDB:Cvel_19131"/>
<keyword evidence="2 10" id="KW-0732">Signal</keyword>
<feature type="region of interest" description="Disordered" evidence="9">
    <location>
        <begin position="663"/>
        <end position="685"/>
    </location>
</feature>
<dbReference type="Pfam" id="PF12947">
    <property type="entry name" value="EGF_3"/>
    <property type="match status" value="1"/>
</dbReference>
<dbReference type="InterPro" id="IPR049883">
    <property type="entry name" value="NOTCH1_EGF-like"/>
</dbReference>
<organism evidence="12">
    <name type="scientific">Chromera velia CCMP2878</name>
    <dbReference type="NCBI Taxonomy" id="1169474"/>
    <lineage>
        <taxon>Eukaryota</taxon>
        <taxon>Sar</taxon>
        <taxon>Alveolata</taxon>
        <taxon>Colpodellida</taxon>
        <taxon>Chromeraceae</taxon>
        <taxon>Chromera</taxon>
    </lineage>
</organism>
<dbReference type="PROSITE" id="PS01187">
    <property type="entry name" value="EGF_CA"/>
    <property type="match status" value="1"/>
</dbReference>
<dbReference type="SMART" id="SM00181">
    <property type="entry name" value="EGF"/>
    <property type="match status" value="1"/>
</dbReference>
<dbReference type="GO" id="GO:0005509">
    <property type="term" value="F:calcium ion binding"/>
    <property type="evidence" value="ECO:0007669"/>
    <property type="project" value="InterPro"/>
</dbReference>
<dbReference type="GO" id="GO:0007155">
    <property type="term" value="P:cell adhesion"/>
    <property type="evidence" value="ECO:0007669"/>
    <property type="project" value="InterPro"/>
</dbReference>
<evidence type="ECO:0000256" key="5">
    <source>
        <dbReference type="ARBA" id="ARBA00023157"/>
    </source>
</evidence>
<dbReference type="PROSITE" id="PS50026">
    <property type="entry name" value="EGF_3"/>
    <property type="match status" value="1"/>
</dbReference>
<feature type="compositionally biased region" description="Polar residues" evidence="9">
    <location>
        <begin position="676"/>
        <end position="685"/>
    </location>
</feature>
<evidence type="ECO:0000256" key="10">
    <source>
        <dbReference type="SAM" id="SignalP"/>
    </source>
</evidence>
<dbReference type="InterPro" id="IPR001881">
    <property type="entry name" value="EGF-like_Ca-bd_dom"/>
</dbReference>
<evidence type="ECO:0000256" key="4">
    <source>
        <dbReference type="ARBA" id="ARBA00022801"/>
    </source>
</evidence>
<dbReference type="PhylomeDB" id="A0A0G4FWQ7"/>
<feature type="domain" description="EGF-like" evidence="11">
    <location>
        <begin position="459"/>
        <end position="499"/>
    </location>
</feature>
<evidence type="ECO:0000256" key="7">
    <source>
        <dbReference type="PROSITE-ProRule" id="PRU00076"/>
    </source>
</evidence>
<dbReference type="SUPFAM" id="SSF57196">
    <property type="entry name" value="EGF/Laminin"/>
    <property type="match status" value="1"/>
</dbReference>
<evidence type="ECO:0000256" key="9">
    <source>
        <dbReference type="SAM" id="MobiDB-lite"/>
    </source>
</evidence>
<evidence type="ECO:0000256" key="2">
    <source>
        <dbReference type="ARBA" id="ARBA00022729"/>
    </source>
</evidence>
<name>A0A0G4FWQ7_9ALVE</name>
<dbReference type="Pfam" id="PF07645">
    <property type="entry name" value="EGF_CA"/>
    <property type="match status" value="1"/>
</dbReference>
<dbReference type="InterPro" id="IPR024731">
    <property type="entry name" value="NELL2-like_EGF"/>
</dbReference>
<dbReference type="CDD" id="cd00054">
    <property type="entry name" value="EGF_CA"/>
    <property type="match status" value="2"/>
</dbReference>
<evidence type="ECO:0000256" key="1">
    <source>
        <dbReference type="ARBA" id="ARBA00022536"/>
    </source>
</evidence>
<evidence type="ECO:0000256" key="3">
    <source>
        <dbReference type="ARBA" id="ARBA00022737"/>
    </source>
</evidence>
<dbReference type="InterPro" id="IPR000152">
    <property type="entry name" value="EGF-type_Asp/Asn_hydroxyl_site"/>
</dbReference>
<feature type="repeat" description="FG-GAP" evidence="8">
    <location>
        <begin position="130"/>
        <end position="187"/>
    </location>
</feature>
<dbReference type="Gene3D" id="2.10.25.10">
    <property type="entry name" value="Laminin"/>
    <property type="match status" value="2"/>
</dbReference>
<keyword evidence="5" id="KW-1015">Disulfide bond</keyword>
<dbReference type="InterPro" id="IPR000413">
    <property type="entry name" value="Integrin_alpha"/>
</dbReference>
<keyword evidence="4" id="KW-0378">Hydrolase</keyword>
<feature type="region of interest" description="Disordered" evidence="9">
    <location>
        <begin position="1296"/>
        <end position="1383"/>
    </location>
</feature>
<dbReference type="PANTHER" id="PTHR23221">
    <property type="entry name" value="GLYCOSYLPHOSPHATIDYLINOSITOL PHOSPHOLIPASE D"/>
    <property type="match status" value="1"/>
</dbReference>
<feature type="compositionally biased region" description="Basic and acidic residues" evidence="9">
    <location>
        <begin position="1296"/>
        <end position="1326"/>
    </location>
</feature>